<dbReference type="Proteomes" id="UP001597283">
    <property type="component" value="Unassembled WGS sequence"/>
</dbReference>
<keyword evidence="4" id="KW-0274">FAD</keyword>
<organism evidence="7 8">
    <name type="scientific">Sphingomonas floccifaciens</name>
    <dbReference type="NCBI Taxonomy" id="1844115"/>
    <lineage>
        <taxon>Bacteria</taxon>
        <taxon>Pseudomonadati</taxon>
        <taxon>Pseudomonadota</taxon>
        <taxon>Alphaproteobacteria</taxon>
        <taxon>Sphingomonadales</taxon>
        <taxon>Sphingomonadaceae</taxon>
        <taxon>Sphingomonas</taxon>
    </lineage>
</organism>
<dbReference type="InterPro" id="IPR036188">
    <property type="entry name" value="FAD/NAD-bd_sf"/>
</dbReference>
<dbReference type="EMBL" id="JBHUFC010000006">
    <property type="protein sequence ID" value="MFD1788783.1"/>
    <property type="molecule type" value="Genomic_DNA"/>
</dbReference>
<dbReference type="PANTHER" id="PTHR43872">
    <property type="entry name" value="MONOOXYGENASE, PUTATIVE (AFU_ORTHOLOGUE AFUA_8G02570)-RELATED"/>
    <property type="match status" value="1"/>
</dbReference>
<evidence type="ECO:0000313" key="8">
    <source>
        <dbReference type="Proteomes" id="UP001597283"/>
    </source>
</evidence>
<dbReference type="GO" id="GO:0004497">
    <property type="term" value="F:monooxygenase activity"/>
    <property type="evidence" value="ECO:0007669"/>
    <property type="project" value="UniProtKB-KW"/>
</dbReference>
<evidence type="ECO:0000256" key="3">
    <source>
        <dbReference type="ARBA" id="ARBA00022630"/>
    </source>
</evidence>
<dbReference type="PANTHER" id="PTHR43872:SF1">
    <property type="entry name" value="MONOOXYGENASE, PUTATIVE (AFU_ORTHOLOGUE AFUA_8G02570)-RELATED"/>
    <property type="match status" value="1"/>
</dbReference>
<dbReference type="Pfam" id="PF00743">
    <property type="entry name" value="FMO-like"/>
    <property type="match status" value="1"/>
</dbReference>
<accession>A0ABW4NG93</accession>
<gene>
    <name evidence="7" type="ORF">ACFSC3_14550</name>
</gene>
<dbReference type="InterPro" id="IPR020946">
    <property type="entry name" value="Flavin_mOase-like"/>
</dbReference>
<keyword evidence="6 7" id="KW-0503">Monooxygenase</keyword>
<keyword evidence="3" id="KW-0285">Flavoprotein</keyword>
<dbReference type="Gene3D" id="3.50.50.60">
    <property type="entry name" value="FAD/NAD(P)-binding domain"/>
    <property type="match status" value="3"/>
</dbReference>
<dbReference type="RefSeq" id="WP_380941162.1">
    <property type="nucleotide sequence ID" value="NZ_JBHUFC010000006.1"/>
</dbReference>
<dbReference type="Pfam" id="PF13450">
    <property type="entry name" value="NAD_binding_8"/>
    <property type="match status" value="1"/>
</dbReference>
<evidence type="ECO:0000256" key="2">
    <source>
        <dbReference type="ARBA" id="ARBA00010139"/>
    </source>
</evidence>
<comment type="caution">
    <text evidence="7">The sequence shown here is derived from an EMBL/GenBank/DDBJ whole genome shotgun (WGS) entry which is preliminary data.</text>
</comment>
<evidence type="ECO:0000256" key="5">
    <source>
        <dbReference type="ARBA" id="ARBA00023002"/>
    </source>
</evidence>
<keyword evidence="8" id="KW-1185">Reference proteome</keyword>
<keyword evidence="5 7" id="KW-0560">Oxidoreductase</keyword>
<dbReference type="PRINTS" id="PR00411">
    <property type="entry name" value="PNDRDTASEI"/>
</dbReference>
<evidence type="ECO:0000313" key="7">
    <source>
        <dbReference type="EMBL" id="MFD1788783.1"/>
    </source>
</evidence>
<name>A0ABW4NG93_9SPHN</name>
<reference evidence="8" key="1">
    <citation type="journal article" date="2019" name="Int. J. Syst. Evol. Microbiol.">
        <title>The Global Catalogue of Microorganisms (GCM) 10K type strain sequencing project: providing services to taxonomists for standard genome sequencing and annotation.</title>
        <authorList>
            <consortium name="The Broad Institute Genomics Platform"/>
            <consortium name="The Broad Institute Genome Sequencing Center for Infectious Disease"/>
            <person name="Wu L."/>
            <person name="Ma J."/>
        </authorList>
    </citation>
    <scope>NUCLEOTIDE SEQUENCE [LARGE SCALE GENOMIC DNA]</scope>
    <source>
        <strain evidence="8">Q85</strain>
    </source>
</reference>
<protein>
    <submittedName>
        <fullName evidence="7">Flavin-containing monooxygenase</fullName>
        <ecNumber evidence="7">1.14.13.-</ecNumber>
    </submittedName>
</protein>
<comment type="similarity">
    <text evidence="2">Belongs to the FAD-binding monooxygenase family.</text>
</comment>
<dbReference type="SUPFAM" id="SSF51905">
    <property type="entry name" value="FAD/NAD(P)-binding domain"/>
    <property type="match status" value="1"/>
</dbReference>
<dbReference type="EC" id="1.14.13.-" evidence="7"/>
<proteinExistence type="inferred from homology"/>
<evidence type="ECO:0000256" key="4">
    <source>
        <dbReference type="ARBA" id="ARBA00022827"/>
    </source>
</evidence>
<evidence type="ECO:0000256" key="6">
    <source>
        <dbReference type="ARBA" id="ARBA00023033"/>
    </source>
</evidence>
<sequence length="477" mass="53305">MEQFDVIVIGAGLSGIGASWHLATECPDLTHLILEARDDLGGTWDLFRYPGIRSDSDMHTLGFRFKPWRQAEAIADGGSILDYLRETAAEKCIVGRIRYRHRVVAAEWSSAEAAWTLTVDRDGERALFRANFLYVCAGYYDYEEGHAPVFPGGERFGGRIVHPQFWPDDLDCTDKRVVVIGSGATAVTLVPELAKTAAHVTMLQRSPTYIVARPGKDGVANALRRVLPERTAYRLTRWKNVLLGQFFYRQMRKHPDAAKTRLIGWVRDRLGEGIDVDRHFTPRYDPWDQRLCLVPDGDLFDAIKAGRASVVTDTIETFTLDGIRLASGDTLPADIVVTATGLKLKMLGGITLSVDGQVADPAKALTYKGMMFSDIPNLAIAFGYTNASWTLKADLTSAYVCRLLKHMRATGVRQATPRVGAPVEREAFLDFTSGYVQRAKDILPQQGTRAPWKLDQNYLKDVRTLRYGPVDDEMEFR</sequence>
<evidence type="ECO:0000256" key="1">
    <source>
        <dbReference type="ARBA" id="ARBA00001974"/>
    </source>
</evidence>
<dbReference type="InterPro" id="IPR051820">
    <property type="entry name" value="FAD-binding_MO"/>
</dbReference>
<comment type="cofactor">
    <cofactor evidence="1">
        <name>FAD</name>
        <dbReference type="ChEBI" id="CHEBI:57692"/>
    </cofactor>
</comment>